<dbReference type="SUPFAM" id="SSF46548">
    <property type="entry name" value="alpha-helical ferredoxin"/>
    <property type="match status" value="1"/>
</dbReference>
<dbReference type="STRING" id="1220578.FPE01S_04_01120"/>
<evidence type="ECO:0000256" key="3">
    <source>
        <dbReference type="ARBA" id="ARBA00022723"/>
    </source>
</evidence>
<dbReference type="GO" id="GO:0046872">
    <property type="term" value="F:metal ion binding"/>
    <property type="evidence" value="ECO:0007669"/>
    <property type="project" value="UniProtKB-KW"/>
</dbReference>
<keyword evidence="7" id="KW-0411">Iron-sulfur</keyword>
<dbReference type="GO" id="GO:0071949">
    <property type="term" value="F:FAD binding"/>
    <property type="evidence" value="ECO:0007669"/>
    <property type="project" value="InterPro"/>
</dbReference>
<dbReference type="InterPro" id="IPR006094">
    <property type="entry name" value="Oxid_FAD_bind_N"/>
</dbReference>
<evidence type="ECO:0000313" key="10">
    <source>
        <dbReference type="EMBL" id="GAO44869.1"/>
    </source>
</evidence>
<evidence type="ECO:0000259" key="8">
    <source>
        <dbReference type="PROSITE" id="PS51379"/>
    </source>
</evidence>
<gene>
    <name evidence="10" type="ORF">FPE01S_04_01120</name>
</gene>
<dbReference type="AlphaFoldDB" id="A0A0E9N4Y2"/>
<dbReference type="InterPro" id="IPR017896">
    <property type="entry name" value="4Fe4S_Fe-S-bd"/>
</dbReference>
<dbReference type="InterPro" id="IPR036318">
    <property type="entry name" value="FAD-bd_PCMH-like_sf"/>
</dbReference>
<dbReference type="PANTHER" id="PTHR11748:SF119">
    <property type="entry name" value="D-2-HYDROXYGLUTARATE DEHYDROGENASE"/>
    <property type="match status" value="1"/>
</dbReference>
<evidence type="ECO:0000313" key="11">
    <source>
        <dbReference type="Proteomes" id="UP000033121"/>
    </source>
</evidence>
<dbReference type="Gene3D" id="3.30.465.10">
    <property type="match status" value="1"/>
</dbReference>
<evidence type="ECO:0000256" key="5">
    <source>
        <dbReference type="ARBA" id="ARBA00023002"/>
    </source>
</evidence>
<dbReference type="GO" id="GO:0008720">
    <property type="term" value="F:D-lactate dehydrogenase (NAD+) activity"/>
    <property type="evidence" value="ECO:0007669"/>
    <property type="project" value="TreeGrafter"/>
</dbReference>
<dbReference type="InterPro" id="IPR017900">
    <property type="entry name" value="4Fe4S_Fe_S_CS"/>
</dbReference>
<accession>A0A0E9N4Y2</accession>
<evidence type="ECO:0000256" key="4">
    <source>
        <dbReference type="ARBA" id="ARBA00022827"/>
    </source>
</evidence>
<sequence>MQEALKKLSTALQGALYFNSSTEHTVQLLAYSTDASVYQERPLAVALPETVSDLKMLIGFARNEQTTLIPRAAGTSLAGQVVGSGIVVDMSKYFNRVLEINVAEKWVRVQPGVIRDDLNKWLLPHGLMFGPETSTANRAMIGGMIGNNSCGLHSIVWGDVRNNLIEVRGLLSDGSEVVFNETGGGSADAGSLVQRITEGIGKLLANNQHQQLIRDNFPKKSITRRNTGYALDSLLDLYPYNAGGEPFNLSKLIAGSEGTLMMITEARLRLIDLPPVETALVCVHCTSLQESLHANIVALKHRPMASELVDRYIMNFTRQHPEYRKNCFFMEGDPAALLMVEFMEATRESVDARVDTFMTDLKAAGLGYASPVLYNQDTKYAWDVRKAGLGLLRNQPGDTQPVNLIEDCAVAPDELPFYIADLENLFERLGVEASYYAHAGAGELHVEPMINLKTREGRVLFRKILSETAQLVKKYQGSLSGEHGDGRLRGEFIREVVGEETNALFLQVKHLFDPEGIFNRGKITAAPPMDTSFRMAEEDAGHPQQKPLSTYFDFSGEGGMLRLAEKCSGSGDCRKSEMTGGTMCPSYMATRLERDTTRARANVLRQVLSGEEQEGLSFKEVKEVLDLCLSCKGCKTECPSGVDVAKMKAEFLQQYYDRYGIPVRSKMIGNFARQMKLASVFPGLYNLAFGTPAIRSVLNRIVGFHPDRTMPLLQGITLKAWMAERKSVSNAGGKTILLFCDEFTNYYDVTIGITTVKLLEALGYTVTIPDHLESGRSFLSKGMVKEAKTIAASNIQLLAGLVKEEMPLVGIEPSAILTIRDEYIDLSAGEMRQQAVQLAAHTYTIEEFLSAEFEQQRIKSASFTLAAASIALHGHCYQKALSSQHAIVSMLSIPEHYQVQVIPSGCCGMAGSFGYEAEHFEISQQIGELVLFPTVRKLETTTMIAASGTSCRHQIKDGTGRIARHPVEILYEALLPDNKST</sequence>
<keyword evidence="4" id="KW-0274">FAD</keyword>
<reference evidence="10 11" key="1">
    <citation type="submission" date="2015-04" db="EMBL/GenBank/DDBJ databases">
        <title>Whole genome shotgun sequence of Flavihumibacter petaseus NBRC 106054.</title>
        <authorList>
            <person name="Miyazawa S."/>
            <person name="Hosoyama A."/>
            <person name="Hashimoto M."/>
            <person name="Noguchi M."/>
            <person name="Tsuchikane K."/>
            <person name="Ohji S."/>
            <person name="Yamazoe A."/>
            <person name="Ichikawa N."/>
            <person name="Kimura A."/>
            <person name="Fujita N."/>
        </authorList>
    </citation>
    <scope>NUCLEOTIDE SEQUENCE [LARGE SCALE GENOMIC DNA]</scope>
    <source>
        <strain evidence="10 11">NBRC 106054</strain>
    </source>
</reference>
<dbReference type="GO" id="GO:1903457">
    <property type="term" value="P:lactate catabolic process"/>
    <property type="evidence" value="ECO:0007669"/>
    <property type="project" value="TreeGrafter"/>
</dbReference>
<dbReference type="Gene3D" id="3.30.70.2740">
    <property type="match status" value="1"/>
</dbReference>
<proteinExistence type="predicted"/>
<dbReference type="InterPro" id="IPR004113">
    <property type="entry name" value="FAD-bd_oxidored_4_C"/>
</dbReference>
<feature type="domain" description="4Fe-4S ferredoxin-type" evidence="8">
    <location>
        <begin position="619"/>
        <end position="650"/>
    </location>
</feature>
<organism evidence="10 11">
    <name type="scientific">Flavihumibacter petaseus NBRC 106054</name>
    <dbReference type="NCBI Taxonomy" id="1220578"/>
    <lineage>
        <taxon>Bacteria</taxon>
        <taxon>Pseudomonadati</taxon>
        <taxon>Bacteroidota</taxon>
        <taxon>Chitinophagia</taxon>
        <taxon>Chitinophagales</taxon>
        <taxon>Chitinophagaceae</taxon>
        <taxon>Flavihumibacter</taxon>
    </lineage>
</organism>
<dbReference type="InterPro" id="IPR016169">
    <property type="entry name" value="FAD-bd_PCMH_sub2"/>
</dbReference>
<dbReference type="SUPFAM" id="SSF55103">
    <property type="entry name" value="FAD-linked oxidases, C-terminal domain"/>
    <property type="match status" value="1"/>
</dbReference>
<evidence type="ECO:0000256" key="1">
    <source>
        <dbReference type="ARBA" id="ARBA00001974"/>
    </source>
</evidence>
<comment type="cofactor">
    <cofactor evidence="1">
        <name>FAD</name>
        <dbReference type="ChEBI" id="CHEBI:57692"/>
    </cofactor>
</comment>
<dbReference type="Proteomes" id="UP000033121">
    <property type="component" value="Unassembled WGS sequence"/>
</dbReference>
<name>A0A0E9N4Y2_9BACT</name>
<dbReference type="InterPro" id="IPR016166">
    <property type="entry name" value="FAD-bd_PCMH"/>
</dbReference>
<dbReference type="GO" id="GO:0051536">
    <property type="term" value="F:iron-sulfur cluster binding"/>
    <property type="evidence" value="ECO:0007669"/>
    <property type="project" value="UniProtKB-KW"/>
</dbReference>
<dbReference type="Pfam" id="PF01565">
    <property type="entry name" value="FAD_binding_4"/>
    <property type="match status" value="1"/>
</dbReference>
<dbReference type="PROSITE" id="PS00198">
    <property type="entry name" value="4FE4S_FER_1"/>
    <property type="match status" value="1"/>
</dbReference>
<evidence type="ECO:0000256" key="6">
    <source>
        <dbReference type="ARBA" id="ARBA00023004"/>
    </source>
</evidence>
<dbReference type="OrthoDB" id="9767256at2"/>
<dbReference type="GO" id="GO:0004458">
    <property type="term" value="F:D-lactate dehydrogenase (cytochrome) activity"/>
    <property type="evidence" value="ECO:0007669"/>
    <property type="project" value="TreeGrafter"/>
</dbReference>
<dbReference type="PROSITE" id="PS51379">
    <property type="entry name" value="4FE4S_FER_2"/>
    <property type="match status" value="1"/>
</dbReference>
<dbReference type="Pfam" id="PF02913">
    <property type="entry name" value="FAD-oxidase_C"/>
    <property type="match status" value="1"/>
</dbReference>
<evidence type="ECO:0000256" key="7">
    <source>
        <dbReference type="ARBA" id="ARBA00023014"/>
    </source>
</evidence>
<keyword evidence="2" id="KW-0285">Flavoprotein</keyword>
<keyword evidence="11" id="KW-1185">Reference proteome</keyword>
<dbReference type="EMBL" id="BBWV01000004">
    <property type="protein sequence ID" value="GAO44869.1"/>
    <property type="molecule type" value="Genomic_DNA"/>
</dbReference>
<dbReference type="SUPFAM" id="SSF56176">
    <property type="entry name" value="FAD-binding/transporter-associated domain-like"/>
    <property type="match status" value="1"/>
</dbReference>
<keyword evidence="3" id="KW-0479">Metal-binding</keyword>
<dbReference type="InterPro" id="IPR016164">
    <property type="entry name" value="FAD-linked_Oxase-like_C"/>
</dbReference>
<dbReference type="PROSITE" id="PS51387">
    <property type="entry name" value="FAD_PCMH"/>
    <property type="match status" value="1"/>
</dbReference>
<keyword evidence="5" id="KW-0560">Oxidoreductase</keyword>
<feature type="domain" description="FAD-binding PCMH-type" evidence="9">
    <location>
        <begin position="38"/>
        <end position="273"/>
    </location>
</feature>
<evidence type="ECO:0000259" key="9">
    <source>
        <dbReference type="PROSITE" id="PS51387"/>
    </source>
</evidence>
<keyword evidence="6" id="KW-0408">Iron</keyword>
<comment type="caution">
    <text evidence="10">The sequence shown here is derived from an EMBL/GenBank/DDBJ whole genome shotgun (WGS) entry which is preliminary data.</text>
</comment>
<evidence type="ECO:0000256" key="2">
    <source>
        <dbReference type="ARBA" id="ARBA00022630"/>
    </source>
</evidence>
<protein>
    <submittedName>
        <fullName evidence="10">Putative oxidoreductase</fullName>
    </submittedName>
</protein>
<dbReference type="RefSeq" id="WP_046370865.1">
    <property type="nucleotide sequence ID" value="NZ_BBWV01000004.1"/>
</dbReference>
<dbReference type="PANTHER" id="PTHR11748">
    <property type="entry name" value="D-LACTATE DEHYDROGENASE"/>
    <property type="match status" value="1"/>
</dbReference>
<dbReference type="Pfam" id="PF13534">
    <property type="entry name" value="Fer4_17"/>
    <property type="match status" value="1"/>
</dbReference>